<dbReference type="Proteomes" id="UP000326924">
    <property type="component" value="Unassembled WGS sequence"/>
</dbReference>
<dbReference type="InParanoid" id="A0A5J5F7D8"/>
<feature type="region of interest" description="Disordered" evidence="1">
    <location>
        <begin position="112"/>
        <end position="151"/>
    </location>
</feature>
<comment type="caution">
    <text evidence="2">The sequence shown here is derived from an EMBL/GenBank/DDBJ whole genome shotgun (WGS) entry which is preliminary data.</text>
</comment>
<proteinExistence type="predicted"/>
<keyword evidence="3" id="KW-1185">Reference proteome</keyword>
<protein>
    <submittedName>
        <fullName evidence="2">Uncharacterized protein</fullName>
    </submittedName>
</protein>
<dbReference type="AlphaFoldDB" id="A0A5J5F7D8"/>
<feature type="compositionally biased region" description="Pro residues" evidence="1">
    <location>
        <begin position="1"/>
        <end position="12"/>
    </location>
</feature>
<feature type="compositionally biased region" description="Basic and acidic residues" evidence="1">
    <location>
        <begin position="37"/>
        <end position="55"/>
    </location>
</feature>
<sequence>MPVPENLPPPDTAPEAHQFISTARKRPCYGLPGVPSARREPTSSPELRHDDRAFTEAEIPFRQAPDGLWQKEEGVCRQPVDGQTGSQQASALGGPCWRTMRLEGRIETVHSTLQAAPSPRPAPTTGNIKPQAGMDHPHVAEQDAPPAASGFHEDDAFHKRLREMIAEAERARPTGPEAGALWLPGLATGHAYPPNVKPIPKCGAVPAPKQGGGLDPAIGQEPAPPGCGVDSYTLASELSSTLFPTAAAPGTAPSFALQPPGQTSEHLPTEHDGAQGLYAGTSRIALSDASALTWAPSPAVRIQPDLPAPACRHPNEAESASQSAPTSPLWRVNNLHPQHAPPTDAEIDAFYQYQMSNRGHSHGHYLCWFQCTFRKRPVLLERPTGSGQFWVLGPRVDGVPGEVGVDPQSAEVVRRAIEWHYQAPPEWEISWDGF</sequence>
<dbReference type="EMBL" id="VXIS01000018">
    <property type="protein sequence ID" value="KAA8912967.1"/>
    <property type="molecule type" value="Genomic_DNA"/>
</dbReference>
<reference evidence="2 3" key="1">
    <citation type="submission" date="2019-09" db="EMBL/GenBank/DDBJ databases">
        <title>Draft genome of the ectomycorrhizal ascomycete Sphaerosporella brunnea.</title>
        <authorList>
            <consortium name="DOE Joint Genome Institute"/>
            <person name="Benucci G.M."/>
            <person name="Marozzi G."/>
            <person name="Antonielli L."/>
            <person name="Sanchez S."/>
            <person name="Marco P."/>
            <person name="Wang X."/>
            <person name="Falini L.B."/>
            <person name="Barry K."/>
            <person name="Haridas S."/>
            <person name="Lipzen A."/>
            <person name="Labutti K."/>
            <person name="Grigoriev I.V."/>
            <person name="Murat C."/>
            <person name="Martin F."/>
            <person name="Albertini E."/>
            <person name="Donnini D."/>
            <person name="Bonito G."/>
        </authorList>
    </citation>
    <scope>NUCLEOTIDE SEQUENCE [LARGE SCALE GENOMIC DNA]</scope>
    <source>
        <strain evidence="2 3">Sb_GMNB300</strain>
    </source>
</reference>
<accession>A0A5J5F7D8</accession>
<evidence type="ECO:0000313" key="2">
    <source>
        <dbReference type="EMBL" id="KAA8912967.1"/>
    </source>
</evidence>
<gene>
    <name evidence="2" type="ORF">FN846DRAFT_886857</name>
</gene>
<evidence type="ECO:0000313" key="3">
    <source>
        <dbReference type="Proteomes" id="UP000326924"/>
    </source>
</evidence>
<evidence type="ECO:0000256" key="1">
    <source>
        <dbReference type="SAM" id="MobiDB-lite"/>
    </source>
</evidence>
<feature type="region of interest" description="Disordered" evidence="1">
    <location>
        <begin position="1"/>
        <end position="55"/>
    </location>
</feature>
<organism evidence="2 3">
    <name type="scientific">Sphaerosporella brunnea</name>
    <dbReference type="NCBI Taxonomy" id="1250544"/>
    <lineage>
        <taxon>Eukaryota</taxon>
        <taxon>Fungi</taxon>
        <taxon>Dikarya</taxon>
        <taxon>Ascomycota</taxon>
        <taxon>Pezizomycotina</taxon>
        <taxon>Pezizomycetes</taxon>
        <taxon>Pezizales</taxon>
        <taxon>Pyronemataceae</taxon>
        <taxon>Sphaerosporella</taxon>
    </lineage>
</organism>
<feature type="region of interest" description="Disordered" evidence="1">
    <location>
        <begin position="305"/>
        <end position="333"/>
    </location>
</feature>
<name>A0A5J5F7D8_9PEZI</name>
<feature type="region of interest" description="Disordered" evidence="1">
    <location>
        <begin position="250"/>
        <end position="275"/>
    </location>
</feature>